<dbReference type="Proteomes" id="UP001055811">
    <property type="component" value="Linkage Group LG01"/>
</dbReference>
<protein>
    <submittedName>
        <fullName evidence="1">Uncharacterized protein</fullName>
    </submittedName>
</protein>
<dbReference type="EMBL" id="CM042009">
    <property type="protein sequence ID" value="KAI3788861.1"/>
    <property type="molecule type" value="Genomic_DNA"/>
</dbReference>
<organism evidence="1 2">
    <name type="scientific">Cichorium intybus</name>
    <name type="common">Chicory</name>
    <dbReference type="NCBI Taxonomy" id="13427"/>
    <lineage>
        <taxon>Eukaryota</taxon>
        <taxon>Viridiplantae</taxon>
        <taxon>Streptophyta</taxon>
        <taxon>Embryophyta</taxon>
        <taxon>Tracheophyta</taxon>
        <taxon>Spermatophyta</taxon>
        <taxon>Magnoliopsida</taxon>
        <taxon>eudicotyledons</taxon>
        <taxon>Gunneridae</taxon>
        <taxon>Pentapetalae</taxon>
        <taxon>asterids</taxon>
        <taxon>campanulids</taxon>
        <taxon>Asterales</taxon>
        <taxon>Asteraceae</taxon>
        <taxon>Cichorioideae</taxon>
        <taxon>Cichorieae</taxon>
        <taxon>Cichoriinae</taxon>
        <taxon>Cichorium</taxon>
    </lineage>
</organism>
<evidence type="ECO:0000313" key="1">
    <source>
        <dbReference type="EMBL" id="KAI3788861.1"/>
    </source>
</evidence>
<name>A0ACB9H0Q5_CICIN</name>
<evidence type="ECO:0000313" key="2">
    <source>
        <dbReference type="Proteomes" id="UP001055811"/>
    </source>
</evidence>
<gene>
    <name evidence="1" type="ORF">L2E82_01640</name>
</gene>
<keyword evidence="2" id="KW-1185">Reference proteome</keyword>
<accession>A0ACB9H0Q5</accession>
<reference evidence="2" key="1">
    <citation type="journal article" date="2022" name="Mol. Ecol. Resour.">
        <title>The genomes of chicory, endive, great burdock and yacon provide insights into Asteraceae palaeo-polyploidization history and plant inulin production.</title>
        <authorList>
            <person name="Fan W."/>
            <person name="Wang S."/>
            <person name="Wang H."/>
            <person name="Wang A."/>
            <person name="Jiang F."/>
            <person name="Liu H."/>
            <person name="Zhao H."/>
            <person name="Xu D."/>
            <person name="Zhang Y."/>
        </authorList>
    </citation>
    <scope>NUCLEOTIDE SEQUENCE [LARGE SCALE GENOMIC DNA]</scope>
    <source>
        <strain evidence="2">cv. Punajuju</strain>
    </source>
</reference>
<sequence>MKSTQENQEDEDEDDDDDNEDEEDTEETYTLRFEGETNPLVLTEVDALGVQPYERLKTLENEYEALAAKKGKANRNNNHEGMPPEKKPRQEDFHGANFEKLLAEMTYGMRRRRQEDFSGFPFQIKKKGRRRGSKKKISPEITRKLGDATLYYTHGQYEEAIPLLKGIVRICSKWLDPYQTLGLIYDALGNKLKAVGFYMLVVHLAPKDASLRKLLFTWSLELGNDGQAIHCLDRAIRADPEDMSLRYHHASLFVEIGEHLKAAESYEKIWQLRPKNFEALKTAAMLYQKCSQHERIVSNLEDYLKKNPKDADLNVSYSGGKDLPVEMLVQAGIFHAHLGNMEKAEPFFSVFTHVAVNDYSRLIIEAADSLVSLKHHGSALKYYLMLEGNDGVNKVLLYLKIRRCIDARLEVVSVLLEADKDDEAISVLSPPSDSESRISETSDGKKTLVEGYRPVASSSDLSKANQAKRSLQKQEERRAAALAAGVAWQSDESDDDSPVYREPLLPNLLKDEKLLMLIIDVTEKQEERQSLGAQAKDLATIIITPFTSNNQIGKPPLVTSNTKSKSYLKSKFKDSATTNSASYSSVAGGKYMRKFCLILNLFSFNSFPIESIPKLTITVSKTSGFGLALAPSVKP</sequence>
<proteinExistence type="predicted"/>
<reference evidence="1 2" key="2">
    <citation type="journal article" date="2022" name="Mol. Ecol. Resour.">
        <title>The genomes of chicory, endive, great burdock and yacon provide insights into Asteraceae paleo-polyploidization history and plant inulin production.</title>
        <authorList>
            <person name="Fan W."/>
            <person name="Wang S."/>
            <person name="Wang H."/>
            <person name="Wang A."/>
            <person name="Jiang F."/>
            <person name="Liu H."/>
            <person name="Zhao H."/>
            <person name="Xu D."/>
            <person name="Zhang Y."/>
        </authorList>
    </citation>
    <scope>NUCLEOTIDE SEQUENCE [LARGE SCALE GENOMIC DNA]</scope>
    <source>
        <strain evidence="2">cv. Punajuju</strain>
        <tissue evidence="1">Leaves</tissue>
    </source>
</reference>
<comment type="caution">
    <text evidence="1">The sequence shown here is derived from an EMBL/GenBank/DDBJ whole genome shotgun (WGS) entry which is preliminary data.</text>
</comment>